<reference evidence="1 2" key="1">
    <citation type="journal article" date="2022" name="Hortic Res">
        <title>A haplotype resolved chromosomal level avocado genome allows analysis of novel avocado genes.</title>
        <authorList>
            <person name="Nath O."/>
            <person name="Fletcher S.J."/>
            <person name="Hayward A."/>
            <person name="Shaw L.M."/>
            <person name="Masouleh A.K."/>
            <person name="Furtado A."/>
            <person name="Henry R.J."/>
            <person name="Mitter N."/>
        </authorList>
    </citation>
    <scope>NUCLEOTIDE SEQUENCE [LARGE SCALE GENOMIC DNA]</scope>
    <source>
        <strain evidence="2">cv. Hass</strain>
    </source>
</reference>
<protein>
    <submittedName>
        <fullName evidence="1">Uncharacterized protein</fullName>
    </submittedName>
</protein>
<proteinExistence type="predicted"/>
<keyword evidence="2" id="KW-1185">Reference proteome</keyword>
<accession>A0ACC2KKR7</accession>
<evidence type="ECO:0000313" key="1">
    <source>
        <dbReference type="EMBL" id="KAJ8621569.1"/>
    </source>
</evidence>
<sequence length="119" mass="13402">MFCHPALNVAAQLNIPSYSFLPSPAACLATFLYFPTLHRINPTSFKDLQDTLLDLPGLPPFPAYAMPLPVLDRNDEAYNSTLHFSVFWLGNILDRFKKMMTELKAEGFGCEHRVANGLR</sequence>
<name>A0ACC2KKR7_PERAE</name>
<organism evidence="1 2">
    <name type="scientific">Persea americana</name>
    <name type="common">Avocado</name>
    <dbReference type="NCBI Taxonomy" id="3435"/>
    <lineage>
        <taxon>Eukaryota</taxon>
        <taxon>Viridiplantae</taxon>
        <taxon>Streptophyta</taxon>
        <taxon>Embryophyta</taxon>
        <taxon>Tracheophyta</taxon>
        <taxon>Spermatophyta</taxon>
        <taxon>Magnoliopsida</taxon>
        <taxon>Magnoliidae</taxon>
        <taxon>Laurales</taxon>
        <taxon>Lauraceae</taxon>
        <taxon>Persea</taxon>
    </lineage>
</organism>
<dbReference type="EMBL" id="CM056818">
    <property type="protein sequence ID" value="KAJ8621569.1"/>
    <property type="molecule type" value="Genomic_DNA"/>
</dbReference>
<evidence type="ECO:0000313" key="2">
    <source>
        <dbReference type="Proteomes" id="UP001234297"/>
    </source>
</evidence>
<dbReference type="Proteomes" id="UP001234297">
    <property type="component" value="Chromosome 10"/>
</dbReference>
<gene>
    <name evidence="1" type="ORF">MRB53_030098</name>
</gene>
<comment type="caution">
    <text evidence="1">The sequence shown here is derived from an EMBL/GenBank/DDBJ whole genome shotgun (WGS) entry which is preliminary data.</text>
</comment>